<sequence>MLENRNWHSKISNPAQVGGIETSVLDNGNGRGSRIAWVNTGSGLRYKVVIDRAMDIADAFYNQNSLAWLSHLGVQRANATKGTDWLNSFGGGLLTTCGLDHIGGPESDEYGDRGLHGSISSMPAEIESIIQPDPKKGLLDMRIVGRMKQTQALGQQYELKRTISGTLGQPVIHIHDEVTNVGNSPAPHMLLYHFNFGWPLVDRGANILWEGSWKPREKAGAAKIFKMGNDFRKCPDPMDDHRAGGEEAVFIDIEADASGQCVCGIANPNLGIAALLRFEKNQLPWLTNWQHWGPGEYVTGLEPGTNVPKGQAAARKDNTLIFLNPGEKRMYHLELEVLTDLHEMETLINKN</sequence>
<dbReference type="InterPro" id="IPR014718">
    <property type="entry name" value="GH-type_carb-bd"/>
</dbReference>
<dbReference type="Pfam" id="PF14486">
    <property type="entry name" value="DUF4432"/>
    <property type="match status" value="1"/>
</dbReference>
<keyword evidence="5" id="KW-1185">Reference proteome</keyword>
<evidence type="ECO:0000256" key="2">
    <source>
        <dbReference type="ARBA" id="ARBA00011245"/>
    </source>
</evidence>
<evidence type="ECO:0000313" key="4">
    <source>
        <dbReference type="EMBL" id="MFB5947040.1"/>
    </source>
</evidence>
<dbReference type="EMBL" id="JBBVGT010000003">
    <property type="protein sequence ID" value="MFB5947040.1"/>
    <property type="molecule type" value="Genomic_DNA"/>
</dbReference>
<reference evidence="4 5" key="1">
    <citation type="submission" date="2024-04" db="EMBL/GenBank/DDBJ databases">
        <title>Albibacterium profundi sp. nov., isolated from sediment of the Challenger Deep of Mariana Trench.</title>
        <authorList>
            <person name="Wang Y."/>
        </authorList>
    </citation>
    <scope>NUCLEOTIDE SEQUENCE [LARGE SCALE GENOMIC DNA]</scope>
    <source>
        <strain evidence="4 5">RHL897</strain>
    </source>
</reference>
<comment type="caution">
    <text evidence="4">The sequence shown here is derived from an EMBL/GenBank/DDBJ whole genome shotgun (WGS) entry which is preliminary data.</text>
</comment>
<protein>
    <submittedName>
        <fullName evidence="4">Aldose 1-epimerase family protein</fullName>
    </submittedName>
</protein>
<dbReference type="RefSeq" id="WP_375558583.1">
    <property type="nucleotide sequence ID" value="NZ_JBBVGT010000003.1"/>
</dbReference>
<accession>A0ABV5CI30</accession>
<dbReference type="InterPro" id="IPR027839">
    <property type="entry name" value="DUF4432"/>
</dbReference>
<keyword evidence="3" id="KW-0106">Calcium</keyword>
<dbReference type="CDD" id="cd09023">
    <property type="entry name" value="Aldose_epim_Ec_c4013"/>
    <property type="match status" value="1"/>
</dbReference>
<evidence type="ECO:0000256" key="3">
    <source>
        <dbReference type="ARBA" id="ARBA00022837"/>
    </source>
</evidence>
<name>A0ABV5CI30_9SPHI</name>
<proteinExistence type="predicted"/>
<gene>
    <name evidence="4" type="ORF">WKR92_14495</name>
</gene>
<evidence type="ECO:0000256" key="1">
    <source>
        <dbReference type="ARBA" id="ARBA00001913"/>
    </source>
</evidence>
<evidence type="ECO:0000313" key="5">
    <source>
        <dbReference type="Proteomes" id="UP001580928"/>
    </source>
</evidence>
<organism evidence="4 5">
    <name type="scientific">Albibacterium profundi</name>
    <dbReference type="NCBI Taxonomy" id="3134906"/>
    <lineage>
        <taxon>Bacteria</taxon>
        <taxon>Pseudomonadati</taxon>
        <taxon>Bacteroidota</taxon>
        <taxon>Sphingobacteriia</taxon>
        <taxon>Sphingobacteriales</taxon>
        <taxon>Sphingobacteriaceae</taxon>
        <taxon>Albibacterium</taxon>
    </lineage>
</organism>
<comment type="cofactor">
    <cofactor evidence="1">
        <name>Ca(2+)</name>
        <dbReference type="ChEBI" id="CHEBI:29108"/>
    </cofactor>
</comment>
<comment type="subunit">
    <text evidence="2">Monomer.</text>
</comment>
<dbReference type="Proteomes" id="UP001580928">
    <property type="component" value="Unassembled WGS sequence"/>
</dbReference>
<dbReference type="Gene3D" id="2.70.98.10">
    <property type="match status" value="1"/>
</dbReference>